<comment type="caution">
    <text evidence="1">The sequence shown here is derived from an EMBL/GenBank/DDBJ whole genome shotgun (WGS) entry which is preliminary data.</text>
</comment>
<dbReference type="AlphaFoldDB" id="A0AAE1DIC4"/>
<proteinExistence type="predicted"/>
<evidence type="ECO:0000313" key="1">
    <source>
        <dbReference type="EMBL" id="KAK3771676.1"/>
    </source>
</evidence>
<keyword evidence="2" id="KW-1185">Reference proteome</keyword>
<dbReference type="Proteomes" id="UP001283361">
    <property type="component" value="Unassembled WGS sequence"/>
</dbReference>
<protein>
    <submittedName>
        <fullName evidence="1">Uncharacterized protein</fullName>
    </submittedName>
</protein>
<organism evidence="1 2">
    <name type="scientific">Elysia crispata</name>
    <name type="common">lettuce slug</name>
    <dbReference type="NCBI Taxonomy" id="231223"/>
    <lineage>
        <taxon>Eukaryota</taxon>
        <taxon>Metazoa</taxon>
        <taxon>Spiralia</taxon>
        <taxon>Lophotrochozoa</taxon>
        <taxon>Mollusca</taxon>
        <taxon>Gastropoda</taxon>
        <taxon>Heterobranchia</taxon>
        <taxon>Euthyneura</taxon>
        <taxon>Panpulmonata</taxon>
        <taxon>Sacoglossa</taxon>
        <taxon>Placobranchoidea</taxon>
        <taxon>Plakobranchidae</taxon>
        <taxon>Elysia</taxon>
    </lineage>
</organism>
<accession>A0AAE1DIC4</accession>
<sequence length="76" mass="8200">MRETEGGAVDRWTLSGDHNALRSAGQGRWEVNTACQVEGSDQTPPEVTATCTEACRDIATGCLMIHHGVWSMVVLV</sequence>
<evidence type="ECO:0000313" key="2">
    <source>
        <dbReference type="Proteomes" id="UP001283361"/>
    </source>
</evidence>
<gene>
    <name evidence="1" type="ORF">RRG08_047927</name>
</gene>
<dbReference type="EMBL" id="JAWDGP010003693">
    <property type="protein sequence ID" value="KAK3771676.1"/>
    <property type="molecule type" value="Genomic_DNA"/>
</dbReference>
<name>A0AAE1DIC4_9GAST</name>
<reference evidence="1" key="1">
    <citation type="journal article" date="2023" name="G3 (Bethesda)">
        <title>A reference genome for the long-term kleptoplast-retaining sea slug Elysia crispata morphotype clarki.</title>
        <authorList>
            <person name="Eastman K.E."/>
            <person name="Pendleton A.L."/>
            <person name="Shaikh M.A."/>
            <person name="Suttiyut T."/>
            <person name="Ogas R."/>
            <person name="Tomko P."/>
            <person name="Gavelis G."/>
            <person name="Widhalm J.R."/>
            <person name="Wisecaver J.H."/>
        </authorList>
    </citation>
    <scope>NUCLEOTIDE SEQUENCE</scope>
    <source>
        <strain evidence="1">ECLA1</strain>
    </source>
</reference>